<dbReference type="PROSITE" id="PS00519">
    <property type="entry name" value="HTH_ASNC_1"/>
    <property type="match status" value="1"/>
</dbReference>
<dbReference type="InterPro" id="IPR011008">
    <property type="entry name" value="Dimeric_a/b-barrel"/>
</dbReference>
<comment type="caution">
    <text evidence="5">The sequence shown here is derived from an EMBL/GenBank/DDBJ whole genome shotgun (WGS) entry which is preliminary data.</text>
</comment>
<dbReference type="PROSITE" id="PS50956">
    <property type="entry name" value="HTH_ASNC_2"/>
    <property type="match status" value="1"/>
</dbReference>
<dbReference type="Gene3D" id="3.30.70.920">
    <property type="match status" value="1"/>
</dbReference>
<name>A0A3A8B7S3_9RHOB</name>
<sequence>MLLDARDIAILAALARDGRMTNAALADAVGLSASPCWERVRRLRDAGVIEGVHARIALRKLGAHVEVFVTVELADHTAAAFRGFEAAMARHDEVTGCWALGGGFDYLLHVVTRDIDSYQALIDAMLEARIGLARYFTYVVTKTVKHSAAPPFAALLGER</sequence>
<evidence type="ECO:0000256" key="2">
    <source>
        <dbReference type="ARBA" id="ARBA00023125"/>
    </source>
</evidence>
<dbReference type="AlphaFoldDB" id="A0A3A8B7S3"/>
<dbReference type="GO" id="GO:0005829">
    <property type="term" value="C:cytosol"/>
    <property type="evidence" value="ECO:0007669"/>
    <property type="project" value="TreeGrafter"/>
</dbReference>
<keyword evidence="6" id="KW-1185">Reference proteome</keyword>
<gene>
    <name evidence="5" type="ORF">D6850_15655</name>
</gene>
<dbReference type="GO" id="GO:0043200">
    <property type="term" value="P:response to amino acid"/>
    <property type="evidence" value="ECO:0007669"/>
    <property type="project" value="TreeGrafter"/>
</dbReference>
<dbReference type="PANTHER" id="PTHR30154">
    <property type="entry name" value="LEUCINE-RESPONSIVE REGULATORY PROTEIN"/>
    <property type="match status" value="1"/>
</dbReference>
<reference evidence="5 6" key="1">
    <citation type="submission" date="2018-09" db="EMBL/GenBank/DDBJ databases">
        <title>Roseovarius spongiae sp. nov., isolated from a marine sponge.</title>
        <authorList>
            <person name="Zhuang L."/>
            <person name="Luo L."/>
        </authorList>
    </citation>
    <scope>NUCLEOTIDE SEQUENCE [LARGE SCALE GENOMIC DNA]</scope>
    <source>
        <strain evidence="5 6">HN-E21</strain>
    </source>
</reference>
<proteinExistence type="predicted"/>
<evidence type="ECO:0000259" key="4">
    <source>
        <dbReference type="PROSITE" id="PS50956"/>
    </source>
</evidence>
<organism evidence="5 6">
    <name type="scientific">Roseovarius spongiae</name>
    <dbReference type="NCBI Taxonomy" id="2320272"/>
    <lineage>
        <taxon>Bacteria</taxon>
        <taxon>Pseudomonadati</taxon>
        <taxon>Pseudomonadota</taxon>
        <taxon>Alphaproteobacteria</taxon>
        <taxon>Rhodobacterales</taxon>
        <taxon>Roseobacteraceae</taxon>
        <taxon>Roseovarius</taxon>
    </lineage>
</organism>
<dbReference type="PRINTS" id="PR00033">
    <property type="entry name" value="HTHASNC"/>
</dbReference>
<dbReference type="Proteomes" id="UP000281128">
    <property type="component" value="Unassembled WGS sequence"/>
</dbReference>
<feature type="domain" description="HTH asnC-type" evidence="4">
    <location>
        <begin position="3"/>
        <end position="64"/>
    </location>
</feature>
<dbReference type="PANTHER" id="PTHR30154:SF34">
    <property type="entry name" value="TRANSCRIPTIONAL REGULATOR AZLB"/>
    <property type="match status" value="1"/>
</dbReference>
<keyword evidence="1" id="KW-0805">Transcription regulation</keyword>
<dbReference type="EMBL" id="RAPE01000005">
    <property type="protein sequence ID" value="RKF12937.1"/>
    <property type="molecule type" value="Genomic_DNA"/>
</dbReference>
<dbReference type="Gene3D" id="1.10.10.10">
    <property type="entry name" value="Winged helix-like DNA-binding domain superfamily/Winged helix DNA-binding domain"/>
    <property type="match status" value="1"/>
</dbReference>
<evidence type="ECO:0000313" key="5">
    <source>
        <dbReference type="EMBL" id="RKF12937.1"/>
    </source>
</evidence>
<dbReference type="InterPro" id="IPR019888">
    <property type="entry name" value="Tscrpt_reg_AsnC-like"/>
</dbReference>
<dbReference type="InterPro" id="IPR019885">
    <property type="entry name" value="Tscrpt_reg_HTH_AsnC-type_CS"/>
</dbReference>
<dbReference type="InterPro" id="IPR036388">
    <property type="entry name" value="WH-like_DNA-bd_sf"/>
</dbReference>
<evidence type="ECO:0000256" key="1">
    <source>
        <dbReference type="ARBA" id="ARBA00023015"/>
    </source>
</evidence>
<dbReference type="Pfam" id="PF13412">
    <property type="entry name" value="HTH_24"/>
    <property type="match status" value="1"/>
</dbReference>
<dbReference type="Pfam" id="PF01037">
    <property type="entry name" value="AsnC_trans_reg"/>
    <property type="match status" value="1"/>
</dbReference>
<dbReference type="InterPro" id="IPR011991">
    <property type="entry name" value="ArsR-like_HTH"/>
</dbReference>
<dbReference type="OrthoDB" id="9803143at2"/>
<dbReference type="SUPFAM" id="SSF46785">
    <property type="entry name" value="Winged helix' DNA-binding domain"/>
    <property type="match status" value="1"/>
</dbReference>
<accession>A0A3A8B7S3</accession>
<dbReference type="GO" id="GO:0043565">
    <property type="term" value="F:sequence-specific DNA binding"/>
    <property type="evidence" value="ECO:0007669"/>
    <property type="project" value="InterPro"/>
</dbReference>
<evidence type="ECO:0000256" key="3">
    <source>
        <dbReference type="ARBA" id="ARBA00023163"/>
    </source>
</evidence>
<dbReference type="InterPro" id="IPR000485">
    <property type="entry name" value="AsnC-type_HTH_dom"/>
</dbReference>
<dbReference type="InterPro" id="IPR036390">
    <property type="entry name" value="WH_DNA-bd_sf"/>
</dbReference>
<dbReference type="RefSeq" id="WP_121168551.1">
    <property type="nucleotide sequence ID" value="NZ_RAPE01000005.1"/>
</dbReference>
<keyword evidence="3" id="KW-0804">Transcription</keyword>
<keyword evidence="2" id="KW-0238">DNA-binding</keyword>
<evidence type="ECO:0000313" key="6">
    <source>
        <dbReference type="Proteomes" id="UP000281128"/>
    </source>
</evidence>
<protein>
    <submittedName>
        <fullName evidence="5">Lrp/AsnC family transcriptional regulator</fullName>
    </submittedName>
</protein>
<dbReference type="GO" id="GO:0006355">
    <property type="term" value="P:regulation of DNA-templated transcription"/>
    <property type="evidence" value="ECO:0007669"/>
    <property type="project" value="UniProtKB-ARBA"/>
</dbReference>
<dbReference type="CDD" id="cd00090">
    <property type="entry name" value="HTH_ARSR"/>
    <property type="match status" value="1"/>
</dbReference>
<dbReference type="InterPro" id="IPR019887">
    <property type="entry name" value="Tscrpt_reg_AsnC/Lrp_C"/>
</dbReference>
<dbReference type="SUPFAM" id="SSF54909">
    <property type="entry name" value="Dimeric alpha+beta barrel"/>
    <property type="match status" value="1"/>
</dbReference>
<dbReference type="SMART" id="SM00344">
    <property type="entry name" value="HTH_ASNC"/>
    <property type="match status" value="1"/>
</dbReference>